<proteinExistence type="predicted"/>
<evidence type="ECO:0000313" key="3">
    <source>
        <dbReference type="WBParaSite" id="SMUV_0000750401-mRNA-1"/>
    </source>
</evidence>
<feature type="region of interest" description="Disordered" evidence="1">
    <location>
        <begin position="489"/>
        <end position="543"/>
    </location>
</feature>
<reference evidence="3" key="1">
    <citation type="submission" date="2017-02" db="UniProtKB">
        <authorList>
            <consortium name="WormBaseParasite"/>
        </authorList>
    </citation>
    <scope>IDENTIFICATION</scope>
</reference>
<dbReference type="InterPro" id="IPR023674">
    <property type="entry name" value="Ribosomal_uL1-like"/>
</dbReference>
<feature type="compositionally biased region" description="Basic and acidic residues" evidence="1">
    <location>
        <begin position="98"/>
        <end position="107"/>
    </location>
</feature>
<feature type="compositionally biased region" description="Low complexity" evidence="1">
    <location>
        <begin position="533"/>
        <end position="543"/>
    </location>
</feature>
<sequence length="543" mass="60757">MLVKKRVLKNKVGKKQEQNSDNLQASSGASKSVLEKSSIINRKRSFSEQEVDGSKPREKNFKRTKGEQHDDVISGSKKNEKSSELSKQFNVFEAVVGDEKSDKENVALKRPKAKKGKSLGKSEKLEAATLADKSSLSEEGAIKKQIKKRKGLGKSEKAEAATLSNKSSLLEEGAVKKQKLAEDASVAVGDEDAEQACESSDTSDEDIIELVNTVREQADKALDALTKVADRQKNKSLFPEIDHALSLMCVYKKPAVVPSPVLRKKVSLPHPFYNQANAAVCLILPDISRDIRENADYEKDSREWERILLDDHKISKKDVHKVLSFSHLCREYSEYGALRRLADASLHFGHLGQPRTDILDNLQEMLTCLLKCCPGGKANIRSLYVRINSFGPCIPIYVDIGSANEVRLPVKAPKKNTEDEVIGEISTLPSRYLVKVRNDGKVDVIDAKTKRIVRSKHQRQRQLTRSSYRRKDAKKELSAGFRKAYSNAFQRASAEKPKKRPIKKESLKRSLKNRPLLKNKVKGKKSTKKLTKKSSISKGKLIS</sequence>
<dbReference type="WBParaSite" id="SMUV_0000750401-mRNA-1">
    <property type="protein sequence ID" value="SMUV_0000750401-mRNA-1"/>
    <property type="gene ID" value="SMUV_0000750401"/>
</dbReference>
<name>A0A0N5ARW0_9BILA</name>
<feature type="region of interest" description="Disordered" evidence="1">
    <location>
        <begin position="1"/>
        <end position="85"/>
    </location>
</feature>
<keyword evidence="2" id="KW-1185">Reference proteome</keyword>
<feature type="compositionally biased region" description="Basic residues" evidence="1">
    <location>
        <begin position="453"/>
        <end position="468"/>
    </location>
</feature>
<evidence type="ECO:0000313" key="2">
    <source>
        <dbReference type="Proteomes" id="UP000046393"/>
    </source>
</evidence>
<accession>A0A0N5ARW0</accession>
<feature type="compositionally biased region" description="Basic residues" evidence="1">
    <location>
        <begin position="109"/>
        <end position="118"/>
    </location>
</feature>
<dbReference type="STRING" id="451379.A0A0N5ARW0"/>
<protein>
    <submittedName>
        <fullName evidence="3">HTH La-type RNA-binding domain-containing protein</fullName>
    </submittedName>
</protein>
<feature type="compositionally biased region" description="Polar residues" evidence="1">
    <location>
        <begin position="19"/>
        <end position="30"/>
    </location>
</feature>
<feature type="compositionally biased region" description="Basic residues" evidence="1">
    <location>
        <begin position="1"/>
        <end position="13"/>
    </location>
</feature>
<evidence type="ECO:0000256" key="1">
    <source>
        <dbReference type="SAM" id="MobiDB-lite"/>
    </source>
</evidence>
<dbReference type="Proteomes" id="UP000046393">
    <property type="component" value="Unplaced"/>
</dbReference>
<feature type="region of interest" description="Disordered" evidence="1">
    <location>
        <begin position="98"/>
        <end position="142"/>
    </location>
</feature>
<organism evidence="2 3">
    <name type="scientific">Syphacia muris</name>
    <dbReference type="NCBI Taxonomy" id="451379"/>
    <lineage>
        <taxon>Eukaryota</taxon>
        <taxon>Metazoa</taxon>
        <taxon>Ecdysozoa</taxon>
        <taxon>Nematoda</taxon>
        <taxon>Chromadorea</taxon>
        <taxon>Rhabditida</taxon>
        <taxon>Spirurina</taxon>
        <taxon>Oxyuridomorpha</taxon>
        <taxon>Oxyuroidea</taxon>
        <taxon>Oxyuridae</taxon>
        <taxon>Syphacia</taxon>
    </lineage>
</organism>
<feature type="region of interest" description="Disordered" evidence="1">
    <location>
        <begin position="453"/>
        <end position="475"/>
    </location>
</feature>
<dbReference type="SUPFAM" id="SSF56808">
    <property type="entry name" value="Ribosomal protein L1"/>
    <property type="match status" value="1"/>
</dbReference>
<feature type="compositionally biased region" description="Basic and acidic residues" evidence="1">
    <location>
        <begin position="52"/>
        <end position="84"/>
    </location>
</feature>
<dbReference type="AlphaFoldDB" id="A0A0N5ARW0"/>
<feature type="compositionally biased region" description="Basic residues" evidence="1">
    <location>
        <begin position="509"/>
        <end position="532"/>
    </location>
</feature>